<dbReference type="Proteomes" id="UP000295351">
    <property type="component" value="Unassembled WGS sequence"/>
</dbReference>
<dbReference type="InterPro" id="IPR029024">
    <property type="entry name" value="TerB-like"/>
</dbReference>
<organism evidence="2 3">
    <name type="scientific">Shinella granuli</name>
    <dbReference type="NCBI Taxonomy" id="323621"/>
    <lineage>
        <taxon>Bacteria</taxon>
        <taxon>Pseudomonadati</taxon>
        <taxon>Pseudomonadota</taxon>
        <taxon>Alphaproteobacteria</taxon>
        <taxon>Hyphomicrobiales</taxon>
        <taxon>Rhizobiaceae</taxon>
        <taxon>Shinella</taxon>
    </lineage>
</organism>
<protein>
    <submittedName>
        <fullName evidence="2">DnaJ like chaperone protein</fullName>
    </submittedName>
</protein>
<dbReference type="SUPFAM" id="SSF46565">
    <property type="entry name" value="Chaperone J-domain"/>
    <property type="match status" value="1"/>
</dbReference>
<dbReference type="Gene3D" id="1.10.3680.10">
    <property type="entry name" value="TerB-like"/>
    <property type="match status" value="1"/>
</dbReference>
<dbReference type="Pfam" id="PF05099">
    <property type="entry name" value="TerB"/>
    <property type="match status" value="1"/>
</dbReference>
<dbReference type="CDD" id="cd06257">
    <property type="entry name" value="DnaJ"/>
    <property type="match status" value="1"/>
</dbReference>
<comment type="caution">
    <text evidence="2">The sequence shown here is derived from an EMBL/GenBank/DDBJ whole genome shotgun (WGS) entry which is preliminary data.</text>
</comment>
<name>A0A4R2D428_SHIGR</name>
<dbReference type="PROSITE" id="PS50076">
    <property type="entry name" value="DNAJ_2"/>
    <property type="match status" value="1"/>
</dbReference>
<accession>A0A4R2D428</accession>
<dbReference type="AlphaFoldDB" id="A0A4R2D428"/>
<evidence type="ECO:0000259" key="1">
    <source>
        <dbReference type="PROSITE" id="PS50076"/>
    </source>
</evidence>
<evidence type="ECO:0000313" key="2">
    <source>
        <dbReference type="EMBL" id="TCN48613.1"/>
    </source>
</evidence>
<dbReference type="CDD" id="cd07316">
    <property type="entry name" value="terB_like_DjlA"/>
    <property type="match status" value="1"/>
</dbReference>
<dbReference type="InterPro" id="IPR036869">
    <property type="entry name" value="J_dom_sf"/>
</dbReference>
<feature type="domain" description="J" evidence="1">
    <location>
        <begin position="210"/>
        <end position="274"/>
    </location>
</feature>
<gene>
    <name evidence="2" type="ORF">EV665_101349</name>
</gene>
<dbReference type="InterPro" id="IPR001623">
    <property type="entry name" value="DnaJ_domain"/>
</dbReference>
<dbReference type="EMBL" id="SLVX01000001">
    <property type="protein sequence ID" value="TCN48613.1"/>
    <property type="molecule type" value="Genomic_DNA"/>
</dbReference>
<dbReference type="InterPro" id="IPR007791">
    <property type="entry name" value="DjlA_N"/>
</dbReference>
<reference evidence="2 3" key="1">
    <citation type="submission" date="2019-03" db="EMBL/GenBank/DDBJ databases">
        <title>Genomic Encyclopedia of Type Strains, Phase IV (KMG-IV): sequencing the most valuable type-strain genomes for metagenomic binning, comparative biology and taxonomic classification.</title>
        <authorList>
            <person name="Goeker M."/>
        </authorList>
    </citation>
    <scope>NUCLEOTIDE SEQUENCE [LARGE SCALE GENOMIC DNA]</scope>
    <source>
        <strain evidence="2 3">DSM 18401</strain>
    </source>
</reference>
<keyword evidence="3" id="KW-1185">Reference proteome</keyword>
<dbReference type="Gene3D" id="1.10.287.110">
    <property type="entry name" value="DnaJ domain"/>
    <property type="match status" value="1"/>
</dbReference>
<sequence length="276" mass="30474">MPPLDEGHQNFVIQAFPALLSLQLSDQDHLMFQNSPSCFISAVWDRLVGMVSDTASNVLSGVVEAVRTLFEGDPETRKQVAFSVAMIALSAKMAKADGVVTTAEVDAFKDIFKYPDNQAANVARLYNLARQDVAGYEAYAEKMKALCVSCEKNCPILEDIVDGLFHIAKADGLIHEKEMAFLGRVAEIFGMADERFEQITARHVHVSGRDPYKVLGVKPSDDFAEIRKRCRVLASENHPDRLVARGVPAEFHQIANDRMAALNAAYEAIEKERCAA</sequence>
<dbReference type="SUPFAM" id="SSF158682">
    <property type="entry name" value="TerB-like"/>
    <property type="match status" value="1"/>
</dbReference>
<proteinExistence type="predicted"/>
<dbReference type="Pfam" id="PF00226">
    <property type="entry name" value="DnaJ"/>
    <property type="match status" value="1"/>
</dbReference>
<evidence type="ECO:0000313" key="3">
    <source>
        <dbReference type="Proteomes" id="UP000295351"/>
    </source>
</evidence>
<dbReference type="SMART" id="SM00271">
    <property type="entry name" value="DnaJ"/>
    <property type="match status" value="1"/>
</dbReference>